<organism evidence="1 2">
    <name type="scientific">Armillaria novae-zelandiae</name>
    <dbReference type="NCBI Taxonomy" id="153914"/>
    <lineage>
        <taxon>Eukaryota</taxon>
        <taxon>Fungi</taxon>
        <taxon>Dikarya</taxon>
        <taxon>Basidiomycota</taxon>
        <taxon>Agaricomycotina</taxon>
        <taxon>Agaricomycetes</taxon>
        <taxon>Agaricomycetidae</taxon>
        <taxon>Agaricales</taxon>
        <taxon>Marasmiineae</taxon>
        <taxon>Physalacriaceae</taxon>
        <taxon>Armillaria</taxon>
    </lineage>
</organism>
<name>A0AA39P563_9AGAR</name>
<dbReference type="Proteomes" id="UP001175227">
    <property type="component" value="Unassembled WGS sequence"/>
</dbReference>
<dbReference type="AlphaFoldDB" id="A0AA39P563"/>
<accession>A0AA39P563</accession>
<reference evidence="1" key="1">
    <citation type="submission" date="2023-06" db="EMBL/GenBank/DDBJ databases">
        <authorList>
            <consortium name="Lawrence Berkeley National Laboratory"/>
            <person name="Ahrendt S."/>
            <person name="Sahu N."/>
            <person name="Indic B."/>
            <person name="Wong-Bajracharya J."/>
            <person name="Merenyi Z."/>
            <person name="Ke H.-M."/>
            <person name="Monk M."/>
            <person name="Kocsube S."/>
            <person name="Drula E."/>
            <person name="Lipzen A."/>
            <person name="Balint B."/>
            <person name="Henrissat B."/>
            <person name="Andreopoulos B."/>
            <person name="Martin F.M."/>
            <person name="Harder C.B."/>
            <person name="Rigling D."/>
            <person name="Ford K.L."/>
            <person name="Foster G.D."/>
            <person name="Pangilinan J."/>
            <person name="Papanicolaou A."/>
            <person name="Barry K."/>
            <person name="LaButti K."/>
            <person name="Viragh M."/>
            <person name="Koriabine M."/>
            <person name="Yan M."/>
            <person name="Riley R."/>
            <person name="Champramary S."/>
            <person name="Plett K.L."/>
            <person name="Tsai I.J."/>
            <person name="Slot J."/>
            <person name="Sipos G."/>
            <person name="Plett J."/>
            <person name="Nagy L.G."/>
            <person name="Grigoriev I.V."/>
        </authorList>
    </citation>
    <scope>NUCLEOTIDE SEQUENCE</scope>
    <source>
        <strain evidence="1">ICMP 16352</strain>
    </source>
</reference>
<dbReference type="EMBL" id="JAUEPR010000015">
    <property type="protein sequence ID" value="KAK0477798.1"/>
    <property type="molecule type" value="Genomic_DNA"/>
</dbReference>
<evidence type="ECO:0000313" key="2">
    <source>
        <dbReference type="Proteomes" id="UP001175227"/>
    </source>
</evidence>
<proteinExistence type="predicted"/>
<evidence type="ECO:0000313" key="1">
    <source>
        <dbReference type="EMBL" id="KAK0477798.1"/>
    </source>
</evidence>
<keyword evidence="2" id="KW-1185">Reference proteome</keyword>
<comment type="caution">
    <text evidence="1">The sequence shown here is derived from an EMBL/GenBank/DDBJ whole genome shotgun (WGS) entry which is preliminary data.</text>
</comment>
<sequence length="307" mass="33953">MTLDCTRRAIQRQMDILNMGYYVADGDQRIALPPLSHGISIQVLVPLKTPPWLMVIDRHQGVSVVKGVRVLFDSALDTDLAILSVAYYTVTSTITICRFNEYTQCTSLLPLATTSAYTRLAHLWRFTGHRGCAIFAVEGGGPSVYPAGVEQAAADEGEGGRKGRRGEECEDRAERLVSVALSEIEEHFGLFNFPMTPIGSFVSGCQVARKYKVLQQPIDMRTMSSPSACQSKHASLLRFAHSFVYTSQLRPTSTFPLAVQQWTTTQVVLPMQSRPTLPQVPVLLEVGLTEPGRAEEKHRVMRALLSI</sequence>
<feature type="non-terminal residue" evidence="1">
    <location>
        <position position="307"/>
    </location>
</feature>
<protein>
    <submittedName>
        <fullName evidence="1">Uncharacterized protein</fullName>
    </submittedName>
</protein>
<gene>
    <name evidence="1" type="ORF">IW261DRAFT_1594286</name>
</gene>